<dbReference type="GO" id="GO:0006874">
    <property type="term" value="P:intracellular calcium ion homeostasis"/>
    <property type="evidence" value="ECO:0007669"/>
    <property type="project" value="TreeGrafter"/>
</dbReference>
<evidence type="ECO:0000313" key="7">
    <source>
        <dbReference type="EMBL" id="NYE19094.1"/>
    </source>
</evidence>
<feature type="transmembrane region" description="Helical" evidence="5">
    <location>
        <begin position="212"/>
        <end position="234"/>
    </location>
</feature>
<keyword evidence="3 5" id="KW-1133">Transmembrane helix</keyword>
<dbReference type="GO" id="GO:0005262">
    <property type="term" value="F:calcium channel activity"/>
    <property type="evidence" value="ECO:0007669"/>
    <property type="project" value="TreeGrafter"/>
</dbReference>
<evidence type="ECO:0000256" key="1">
    <source>
        <dbReference type="ARBA" id="ARBA00004141"/>
    </source>
</evidence>
<feature type="transmembrane region" description="Helical" evidence="5">
    <location>
        <begin position="305"/>
        <end position="321"/>
    </location>
</feature>
<evidence type="ECO:0000256" key="4">
    <source>
        <dbReference type="ARBA" id="ARBA00023136"/>
    </source>
</evidence>
<protein>
    <submittedName>
        <fullName evidence="7">Cation:H+ antiporter</fullName>
    </submittedName>
</protein>
<comment type="caution">
    <text evidence="7">The sequence shown here is derived from an EMBL/GenBank/DDBJ whole genome shotgun (WGS) entry which is preliminary data.</text>
</comment>
<feature type="transmembrane region" description="Helical" evidence="5">
    <location>
        <begin position="171"/>
        <end position="192"/>
    </location>
</feature>
<dbReference type="Proteomes" id="UP000576969">
    <property type="component" value="Unassembled WGS sequence"/>
</dbReference>
<dbReference type="AlphaFoldDB" id="A0A7Y9GMD9"/>
<dbReference type="Pfam" id="PF01699">
    <property type="entry name" value="Na_Ca_ex"/>
    <property type="match status" value="2"/>
</dbReference>
<dbReference type="RefSeq" id="WP_179488205.1">
    <property type="nucleotide sequence ID" value="NZ_JACCBV010000001.1"/>
</dbReference>
<evidence type="ECO:0000256" key="3">
    <source>
        <dbReference type="ARBA" id="ARBA00022989"/>
    </source>
</evidence>
<dbReference type="InterPro" id="IPR004837">
    <property type="entry name" value="NaCa_Exmemb"/>
</dbReference>
<evidence type="ECO:0000256" key="5">
    <source>
        <dbReference type="SAM" id="Phobius"/>
    </source>
</evidence>
<name>A0A7Y9GMD9_9MICO</name>
<feature type="transmembrane region" description="Helical" evidence="5">
    <location>
        <begin position="275"/>
        <end position="293"/>
    </location>
</feature>
<feature type="transmembrane region" description="Helical" evidence="5">
    <location>
        <begin position="246"/>
        <end position="269"/>
    </location>
</feature>
<dbReference type="EMBL" id="JACCBV010000001">
    <property type="protein sequence ID" value="NYE19094.1"/>
    <property type="molecule type" value="Genomic_DNA"/>
</dbReference>
<dbReference type="GO" id="GO:0005886">
    <property type="term" value="C:plasma membrane"/>
    <property type="evidence" value="ECO:0007669"/>
    <property type="project" value="TreeGrafter"/>
</dbReference>
<dbReference type="NCBIfam" id="TIGR00367">
    <property type="entry name" value="calcium/sodium antiporter"/>
    <property type="match status" value="1"/>
</dbReference>
<reference evidence="7 8" key="1">
    <citation type="submission" date="2020-07" db="EMBL/GenBank/DDBJ databases">
        <title>Sequencing the genomes of 1000 actinobacteria strains.</title>
        <authorList>
            <person name="Klenk H.-P."/>
        </authorList>
    </citation>
    <scope>NUCLEOTIDE SEQUENCE [LARGE SCALE GENOMIC DNA]</scope>
    <source>
        <strain evidence="7 8">DSM 24662</strain>
    </source>
</reference>
<dbReference type="PANTHER" id="PTHR10846">
    <property type="entry name" value="SODIUM/POTASSIUM/CALCIUM EXCHANGER"/>
    <property type="match status" value="1"/>
</dbReference>
<dbReference type="Gene3D" id="1.20.1420.30">
    <property type="entry name" value="NCX, central ion-binding region"/>
    <property type="match status" value="2"/>
</dbReference>
<evidence type="ECO:0000259" key="6">
    <source>
        <dbReference type="Pfam" id="PF01699"/>
    </source>
</evidence>
<evidence type="ECO:0000256" key="2">
    <source>
        <dbReference type="ARBA" id="ARBA00022692"/>
    </source>
</evidence>
<feature type="transmembrane region" description="Helical" evidence="5">
    <location>
        <begin position="67"/>
        <end position="90"/>
    </location>
</feature>
<feature type="transmembrane region" description="Helical" evidence="5">
    <location>
        <begin position="33"/>
        <end position="55"/>
    </location>
</feature>
<dbReference type="InterPro" id="IPR044880">
    <property type="entry name" value="NCX_ion-bd_dom_sf"/>
</dbReference>
<keyword evidence="8" id="KW-1185">Reference proteome</keyword>
<dbReference type="InterPro" id="IPR004481">
    <property type="entry name" value="K/Na/Ca-exchanger"/>
</dbReference>
<feature type="domain" description="Sodium/calcium exchanger membrane region" evidence="6">
    <location>
        <begin position="178"/>
        <end position="320"/>
    </location>
</feature>
<comment type="subcellular location">
    <subcellularLocation>
        <location evidence="1">Membrane</location>
        <topology evidence="1">Multi-pass membrane protein</topology>
    </subcellularLocation>
</comment>
<proteinExistence type="predicted"/>
<sequence length="324" mass="33943">MPPLLWIALGLAALVLGAELVVRYGARLARQLGLPPILIGLTVVSIGTSLPELAVGIDAANNDAGSLAVGNIAGTNMVNLLLILGLSAAIRSVPLTLQTVRLDLPMMGGAAYLLLIFSVDGALEVWEGIPLVAFALIYTALLVRWTRRESALVLAEFAAEYPAPPRREHKIGAIAIQALLLIVGLAVIVFGADWLVDGAVELAQTLGVSDALIGLTIVAIGTSAPELATTIVSTIRGDRDIAIGNLIGSSIFNLTMILGVTLLFSPGAILIGPELVYIDLPLMVAVSFICGPLMTSGRMLSRREGTGFVIAYIAYLTYLIVTRT</sequence>
<gene>
    <name evidence="7" type="ORF">BJ991_001122</name>
</gene>
<keyword evidence="2 5" id="KW-0812">Transmembrane</keyword>
<keyword evidence="4 5" id="KW-0472">Membrane</keyword>
<dbReference type="GO" id="GO:0008273">
    <property type="term" value="F:calcium, potassium:sodium antiporter activity"/>
    <property type="evidence" value="ECO:0007669"/>
    <property type="project" value="TreeGrafter"/>
</dbReference>
<evidence type="ECO:0000313" key="8">
    <source>
        <dbReference type="Proteomes" id="UP000576969"/>
    </source>
</evidence>
<organism evidence="7 8">
    <name type="scientific">Microbacterium immunditiarum</name>
    <dbReference type="NCBI Taxonomy" id="337480"/>
    <lineage>
        <taxon>Bacteria</taxon>
        <taxon>Bacillati</taxon>
        <taxon>Actinomycetota</taxon>
        <taxon>Actinomycetes</taxon>
        <taxon>Micrococcales</taxon>
        <taxon>Microbacteriaceae</taxon>
        <taxon>Microbacterium</taxon>
    </lineage>
</organism>
<feature type="domain" description="Sodium/calcium exchanger membrane region" evidence="6">
    <location>
        <begin position="4"/>
        <end position="142"/>
    </location>
</feature>
<dbReference type="PANTHER" id="PTHR10846:SF8">
    <property type="entry name" value="INNER MEMBRANE PROTEIN YRBG"/>
    <property type="match status" value="1"/>
</dbReference>
<accession>A0A7Y9GMD9</accession>
<feature type="transmembrane region" description="Helical" evidence="5">
    <location>
        <begin position="110"/>
        <end position="143"/>
    </location>
</feature>